<organism evidence="3 4">
    <name type="scientific">Kribbella capetownensis</name>
    <dbReference type="NCBI Taxonomy" id="1572659"/>
    <lineage>
        <taxon>Bacteria</taxon>
        <taxon>Bacillati</taxon>
        <taxon>Actinomycetota</taxon>
        <taxon>Actinomycetes</taxon>
        <taxon>Propionibacteriales</taxon>
        <taxon>Kribbellaceae</taxon>
        <taxon>Kribbella</taxon>
    </lineage>
</organism>
<gene>
    <name evidence="3" type="ORF">E0H75_16315</name>
</gene>
<evidence type="ECO:0000313" key="4">
    <source>
        <dbReference type="Proteomes" id="UP000293342"/>
    </source>
</evidence>
<proteinExistence type="predicted"/>
<feature type="transmembrane region" description="Helical" evidence="2">
    <location>
        <begin position="35"/>
        <end position="56"/>
    </location>
</feature>
<accession>A0A4R0JX63</accession>
<evidence type="ECO:0000256" key="1">
    <source>
        <dbReference type="SAM" id="MobiDB-lite"/>
    </source>
</evidence>
<feature type="compositionally biased region" description="Low complexity" evidence="1">
    <location>
        <begin position="21"/>
        <end position="30"/>
    </location>
</feature>
<dbReference type="Proteomes" id="UP000293342">
    <property type="component" value="Unassembled WGS sequence"/>
</dbReference>
<dbReference type="EMBL" id="SJKD01000003">
    <property type="protein sequence ID" value="TCC49878.1"/>
    <property type="molecule type" value="Genomic_DNA"/>
</dbReference>
<evidence type="ECO:0000256" key="2">
    <source>
        <dbReference type="SAM" id="Phobius"/>
    </source>
</evidence>
<feature type="compositionally biased region" description="Pro residues" evidence="1">
    <location>
        <begin position="1"/>
        <end position="11"/>
    </location>
</feature>
<protein>
    <submittedName>
        <fullName evidence="3">Uncharacterized protein</fullName>
    </submittedName>
</protein>
<reference evidence="3 4" key="1">
    <citation type="submission" date="2019-02" db="EMBL/GenBank/DDBJ databases">
        <title>Kribbella capetownensis sp. nov. and Kribbella speibonae sp. nov., isolated from soil.</title>
        <authorList>
            <person name="Curtis S.M."/>
            <person name="Norton I."/>
            <person name="Everest G.J."/>
            <person name="Meyers P.R."/>
        </authorList>
    </citation>
    <scope>NUCLEOTIDE SEQUENCE [LARGE SCALE GENOMIC DNA]</scope>
    <source>
        <strain evidence="3 4">YM53</strain>
    </source>
</reference>
<feature type="region of interest" description="Disordered" evidence="1">
    <location>
        <begin position="1"/>
        <end position="31"/>
    </location>
</feature>
<keyword evidence="2" id="KW-0812">Transmembrane</keyword>
<keyword evidence="2" id="KW-0472">Membrane</keyword>
<dbReference type="AlphaFoldDB" id="A0A4R0JX63"/>
<keyword evidence="2" id="KW-1133">Transmembrane helix</keyword>
<comment type="caution">
    <text evidence="3">The sequence shown here is derived from an EMBL/GenBank/DDBJ whole genome shotgun (WGS) entry which is preliminary data.</text>
</comment>
<evidence type="ECO:0000313" key="3">
    <source>
        <dbReference type="EMBL" id="TCC49878.1"/>
    </source>
</evidence>
<feature type="region of interest" description="Disordered" evidence="1">
    <location>
        <begin position="62"/>
        <end position="89"/>
    </location>
</feature>
<sequence>MSQQYGPPPNSAPGGWGRGPGRPQRQSSGSMRSRWIIMGGTIVAIALIAVGVVVLVTGGDKEQPVAEQTPDPTGTLYTPPTPSPTKAAVTKGRYDTGVEIGGGLWFTPVKGWLPDWDKSNGGTNYILQQPGARGRIDGYYWVRQTTQYDAKGFAEHLVDVESDGFKDVRIGKTVACKTTNPAIKACYAVTFNALVAAAAGKFLPFRGFVTAYADQSGKITATDAALELSVYKRRVRELVYMNNTLMKSF</sequence>
<name>A0A4R0JX63_9ACTN</name>
<dbReference type="RefSeq" id="WP_131514397.1">
    <property type="nucleotide sequence ID" value="NZ_SJKD01000003.1"/>
</dbReference>
<dbReference type="OrthoDB" id="3820919at2"/>
<keyword evidence="4" id="KW-1185">Reference proteome</keyword>